<protein>
    <submittedName>
        <fullName evidence="1">Uncharacterized protein</fullName>
    </submittedName>
</protein>
<proteinExistence type="predicted"/>
<reference evidence="1" key="1">
    <citation type="submission" date="2023-04" db="EMBL/GenBank/DDBJ databases">
        <authorList>
            <consortium name="ELIXIR-Norway"/>
        </authorList>
    </citation>
    <scope>NUCLEOTIDE SEQUENCE [LARGE SCALE GENOMIC DNA]</scope>
</reference>
<organism evidence="1 2">
    <name type="scientific">Rangifer tarandus platyrhynchus</name>
    <name type="common">Svalbard reindeer</name>
    <dbReference type="NCBI Taxonomy" id="3082113"/>
    <lineage>
        <taxon>Eukaryota</taxon>
        <taxon>Metazoa</taxon>
        <taxon>Chordata</taxon>
        <taxon>Craniata</taxon>
        <taxon>Vertebrata</taxon>
        <taxon>Euteleostomi</taxon>
        <taxon>Mammalia</taxon>
        <taxon>Eutheria</taxon>
        <taxon>Laurasiatheria</taxon>
        <taxon>Artiodactyla</taxon>
        <taxon>Ruminantia</taxon>
        <taxon>Pecora</taxon>
        <taxon>Cervidae</taxon>
        <taxon>Odocoileinae</taxon>
        <taxon>Rangifer</taxon>
    </lineage>
</organism>
<sequence>MSPTEWWGQCYYVVYLRTENAAQFRQIIGKSPLQPLPPEDQKCSPLRTVSLPLDWPRHSGALTLALQQALTALGSFLALALSLRCTEASFSTGRQTFDLSEQKYVNLSEKQSKSTISQETEKILT</sequence>
<gene>
    <name evidence="1" type="ORF">MRATA1EN1_LOCUS27255</name>
</gene>
<name>A0ABN9A0D5_RANTA</name>
<dbReference type="Proteomes" id="UP001176941">
    <property type="component" value="Chromosome 7"/>
</dbReference>
<evidence type="ECO:0000313" key="2">
    <source>
        <dbReference type="Proteomes" id="UP001176941"/>
    </source>
</evidence>
<keyword evidence="2" id="KW-1185">Reference proteome</keyword>
<accession>A0ABN9A0D5</accession>
<evidence type="ECO:0000313" key="1">
    <source>
        <dbReference type="EMBL" id="CAI9178293.1"/>
    </source>
</evidence>
<dbReference type="EMBL" id="OX459943">
    <property type="protein sequence ID" value="CAI9178293.1"/>
    <property type="molecule type" value="Genomic_DNA"/>
</dbReference>